<dbReference type="InterPro" id="IPR017850">
    <property type="entry name" value="Alkaline_phosphatase_core_sf"/>
</dbReference>
<dbReference type="InterPro" id="IPR006124">
    <property type="entry name" value="Metalloenzyme"/>
</dbReference>
<sequence>MNLPSSRLTWNLLAYLSLVTTPLIAQPPTVDNVILITLDGARTQEVFGGLDIDVLQSSRNDVPVETTAVYQQYWASTPEARRRQLMPFFWGTLMADYGSIAGNRTRGSVVELTNTQRFSYPGYSEMLTGESHDDVITSNENRRYSFPTVLDFLKTELRLDRERVAVFAAWETFRWIVSNKVDTFTVNAGYQSSDDPNPTIQTLTNQQFETLTPWNSVRHDFYTFRLAMAHLAAYKPRVLYLALGETDDWAHDGRYDRTLQALNQFDDYLQELWEWLEADSQYRNRTGIVITVDHGRGNTAADWTDHGNATEGAQYIWMAFVSPTVSLRGEWSDHEPIRQNQVAATLAPFLGFDFRTQTPTAGPPIETLFVQAH</sequence>
<evidence type="ECO:0000313" key="2">
    <source>
        <dbReference type="EMBL" id="SUZ92962.1"/>
    </source>
</evidence>
<dbReference type="Gene3D" id="3.40.720.10">
    <property type="entry name" value="Alkaline Phosphatase, subunit A"/>
    <property type="match status" value="1"/>
</dbReference>
<dbReference type="GO" id="GO:0046872">
    <property type="term" value="F:metal ion binding"/>
    <property type="evidence" value="ECO:0007669"/>
    <property type="project" value="InterPro"/>
</dbReference>
<organism evidence="2">
    <name type="scientific">marine metagenome</name>
    <dbReference type="NCBI Taxonomy" id="408172"/>
    <lineage>
        <taxon>unclassified sequences</taxon>
        <taxon>metagenomes</taxon>
        <taxon>ecological metagenomes</taxon>
    </lineage>
</organism>
<dbReference type="AlphaFoldDB" id="A0A381RM92"/>
<gene>
    <name evidence="2" type="ORF">METZ01_LOCUS45816</name>
</gene>
<dbReference type="SUPFAM" id="SSF53649">
    <property type="entry name" value="Alkaline phosphatase-like"/>
    <property type="match status" value="1"/>
</dbReference>
<name>A0A381RM92_9ZZZZ</name>
<dbReference type="GO" id="GO:0003824">
    <property type="term" value="F:catalytic activity"/>
    <property type="evidence" value="ECO:0007669"/>
    <property type="project" value="InterPro"/>
</dbReference>
<feature type="domain" description="Metalloenzyme" evidence="1">
    <location>
        <begin position="238"/>
        <end position="307"/>
    </location>
</feature>
<accession>A0A381RM92</accession>
<reference evidence="2" key="1">
    <citation type="submission" date="2018-05" db="EMBL/GenBank/DDBJ databases">
        <authorList>
            <person name="Lanie J.A."/>
            <person name="Ng W.-L."/>
            <person name="Kazmierczak K.M."/>
            <person name="Andrzejewski T.M."/>
            <person name="Davidsen T.M."/>
            <person name="Wayne K.J."/>
            <person name="Tettelin H."/>
            <person name="Glass J.I."/>
            <person name="Rusch D."/>
            <person name="Podicherti R."/>
            <person name="Tsui H.-C.T."/>
            <person name="Winkler M.E."/>
        </authorList>
    </citation>
    <scope>NUCLEOTIDE SEQUENCE</scope>
</reference>
<dbReference type="Pfam" id="PF01676">
    <property type="entry name" value="Metalloenzyme"/>
    <property type="match status" value="1"/>
</dbReference>
<evidence type="ECO:0000259" key="1">
    <source>
        <dbReference type="Pfam" id="PF01676"/>
    </source>
</evidence>
<proteinExistence type="predicted"/>
<dbReference type="EMBL" id="UINC01002105">
    <property type="protein sequence ID" value="SUZ92962.1"/>
    <property type="molecule type" value="Genomic_DNA"/>
</dbReference>
<protein>
    <recommendedName>
        <fullName evidence="1">Metalloenzyme domain-containing protein</fullName>
    </recommendedName>
</protein>